<gene>
    <name evidence="2" type="ORF">QD47_00295</name>
</gene>
<evidence type="ECO:0000256" key="1">
    <source>
        <dbReference type="SAM" id="Phobius"/>
    </source>
</evidence>
<organism evidence="2 3">
    <name type="scientific">Paenibacillus terrae</name>
    <dbReference type="NCBI Taxonomy" id="159743"/>
    <lineage>
        <taxon>Bacteria</taxon>
        <taxon>Bacillati</taxon>
        <taxon>Bacillota</taxon>
        <taxon>Bacilli</taxon>
        <taxon>Bacillales</taxon>
        <taxon>Paenibacillaceae</taxon>
        <taxon>Paenibacillus</taxon>
    </lineage>
</organism>
<dbReference type="PATRIC" id="fig|159743.3.peg.66"/>
<feature type="transmembrane region" description="Helical" evidence="1">
    <location>
        <begin position="7"/>
        <end position="30"/>
    </location>
</feature>
<dbReference type="OrthoDB" id="2645700at2"/>
<feature type="transmembrane region" description="Helical" evidence="1">
    <location>
        <begin position="36"/>
        <end position="60"/>
    </location>
</feature>
<dbReference type="RefSeq" id="WP_044644226.1">
    <property type="nucleotide sequence ID" value="NZ_JTHP01000001.1"/>
</dbReference>
<protein>
    <submittedName>
        <fullName evidence="2">Uncharacterized protein</fullName>
    </submittedName>
</protein>
<accession>A0A0D7X8H2</accession>
<dbReference type="EMBL" id="JTHP01000001">
    <property type="protein sequence ID" value="KJD47434.1"/>
    <property type="molecule type" value="Genomic_DNA"/>
</dbReference>
<keyword evidence="1" id="KW-0472">Membrane</keyword>
<evidence type="ECO:0000313" key="3">
    <source>
        <dbReference type="Proteomes" id="UP000032534"/>
    </source>
</evidence>
<sequence length="72" mass="7886">MNRAVTGTIFCFISAMLYSSYYLCAAIIGAGQLNPFYAPFGSLKVFAVMALIIGVAYLIISEYGYLKKKKKA</sequence>
<keyword evidence="3" id="KW-1185">Reference proteome</keyword>
<comment type="caution">
    <text evidence="2">The sequence shown here is derived from an EMBL/GenBank/DDBJ whole genome shotgun (WGS) entry which is preliminary data.</text>
</comment>
<evidence type="ECO:0000313" key="2">
    <source>
        <dbReference type="EMBL" id="KJD47434.1"/>
    </source>
</evidence>
<dbReference type="Proteomes" id="UP000032534">
    <property type="component" value="Unassembled WGS sequence"/>
</dbReference>
<proteinExistence type="predicted"/>
<name>A0A0D7X8H2_9BACL</name>
<keyword evidence="1" id="KW-0812">Transmembrane</keyword>
<reference evidence="2 3" key="1">
    <citation type="submission" date="2014-11" db="EMBL/GenBank/DDBJ databases">
        <title>Draft Genome Sequences of Paenibacillus polymyxa NRRL B-30509 and Paenibacillus terrae NRRL B-30644, Strains from a Poultry Environment that Produce Tridecaptin A and Paenicidins.</title>
        <authorList>
            <person name="van Belkum M.J."/>
            <person name="Lohans C.T."/>
            <person name="Vederas J.C."/>
        </authorList>
    </citation>
    <scope>NUCLEOTIDE SEQUENCE [LARGE SCALE GENOMIC DNA]</scope>
    <source>
        <strain evidence="2 3">NRRL B-30644</strain>
    </source>
</reference>
<dbReference type="AlphaFoldDB" id="A0A0D7X8H2"/>
<keyword evidence="1" id="KW-1133">Transmembrane helix</keyword>